<evidence type="ECO:0000313" key="3">
    <source>
        <dbReference type="EMBL" id="APW44065.1"/>
    </source>
</evidence>
<dbReference type="AlphaFoldDB" id="A0A1P8KDK3"/>
<dbReference type="EMBL" id="CP019239">
    <property type="protein sequence ID" value="APW44065.1"/>
    <property type="molecule type" value="Genomic_DNA"/>
</dbReference>
<gene>
    <name evidence="3" type="ORF">RS694_17005</name>
</gene>
<dbReference type="Pfam" id="PF13655">
    <property type="entry name" value="RVT_N"/>
    <property type="match status" value="1"/>
</dbReference>
<comment type="similarity">
    <text evidence="1">Belongs to the bacterial reverse transcriptase family.</text>
</comment>
<dbReference type="Pfam" id="PF00078">
    <property type="entry name" value="RVT_1"/>
    <property type="match status" value="1"/>
</dbReference>
<dbReference type="GO" id="GO:0008270">
    <property type="term" value="F:zinc ion binding"/>
    <property type="evidence" value="ECO:0007669"/>
    <property type="project" value="InterPro"/>
</dbReference>
<dbReference type="InterPro" id="IPR043502">
    <property type="entry name" value="DNA/RNA_pol_sf"/>
</dbReference>
<dbReference type="GO" id="GO:0003964">
    <property type="term" value="F:RNA-directed DNA polymerase activity"/>
    <property type="evidence" value="ECO:0007669"/>
    <property type="project" value="UniProtKB-KW"/>
</dbReference>
<dbReference type="InterPro" id="IPR025960">
    <property type="entry name" value="RVT_N"/>
</dbReference>
<evidence type="ECO:0000259" key="2">
    <source>
        <dbReference type="PROSITE" id="PS50878"/>
    </source>
</evidence>
<dbReference type="InterPro" id="IPR013597">
    <property type="entry name" value="Mat_intron_G2"/>
</dbReference>
<dbReference type="PROSITE" id="PS50878">
    <property type="entry name" value="RT_POL"/>
    <property type="match status" value="1"/>
</dbReference>
<keyword evidence="4" id="KW-1185">Reference proteome</keyword>
<protein>
    <submittedName>
        <fullName evidence="3">Group II intron reverse transcriptase/maturase</fullName>
    </submittedName>
</protein>
<dbReference type="PANTHER" id="PTHR34047">
    <property type="entry name" value="NUCLEAR INTRON MATURASE 1, MITOCHONDRIAL-RELATED"/>
    <property type="match status" value="1"/>
</dbReference>
<keyword evidence="3" id="KW-0808">Transferase</keyword>
<sequence length="584" mass="66403">MEHIGNDAASPDESSEWHSIDWKAVMQFVGKAQMRIAQAETEKDFRRVARLTRSLIRSWQARALAVRKVTENQGKRTSGIDCVLLDTPTKKWNAISCLVSRGYRAKPLRRVWIPKPNGKERPLGIPTMKDRAMQALFLLALEPAVECASDPNSYGFRKGRSTHDARSQLFVSLSQKASASWVLDADISGFFDNINHDWLLNHVHMDKVTLRKWLKSGVIDAGQLQRTDEGTPQGGIISPTLANITLNGLETGLMRFLRGKLKAKGVAAGKVNLVRYADDFVVTGSSKELLETVVRPWIVEFLRERGLTLSEEKTRIVHIDQGFDFLGWNFRKYGGKLLIKPNQKNVKAFYGKVKEIIATSVSVPTETLIKRLSPIFKGWAQYHRGTVAKQTFNKIDSLIYWRLMRWGLRRHPRKTSGWVYEHYWKQCGSRKQFAGLQDDPFGGVERIPLPLYRLSDMKIVRHTKVKGDYNPFHPDWVAYGEKLRVQRMGETIWSAQRASLWFDQGGKCALCEQNIDMADENMDDHHIVYRQLGGSDALSNRVLLHPICHRRVHALGLKVIKPVPSTGDFNLAKQSKVVQPDDAV</sequence>
<dbReference type="CDD" id="cd01651">
    <property type="entry name" value="RT_G2_intron"/>
    <property type="match status" value="1"/>
</dbReference>
<dbReference type="RefSeq" id="WP_029708520.1">
    <property type="nucleotide sequence ID" value="NZ_CP019239.1"/>
</dbReference>
<dbReference type="NCBIfam" id="TIGR04416">
    <property type="entry name" value="group_II_RT_mat"/>
    <property type="match status" value="1"/>
</dbReference>
<dbReference type="PANTHER" id="PTHR34047:SF10">
    <property type="entry name" value="GROUP II INTRON-ASSOCIATED OPEN READING FRAME"/>
    <property type="match status" value="1"/>
</dbReference>
<organism evidence="3 4">
    <name type="scientific">Rhodoferax saidenbachensis</name>
    <dbReference type="NCBI Taxonomy" id="1484693"/>
    <lineage>
        <taxon>Bacteria</taxon>
        <taxon>Pseudomonadati</taxon>
        <taxon>Pseudomonadota</taxon>
        <taxon>Betaproteobacteria</taxon>
        <taxon>Burkholderiales</taxon>
        <taxon>Comamonadaceae</taxon>
        <taxon>Rhodoferax</taxon>
    </lineage>
</organism>
<dbReference type="GO" id="GO:0003676">
    <property type="term" value="F:nucleic acid binding"/>
    <property type="evidence" value="ECO:0007669"/>
    <property type="project" value="InterPro"/>
</dbReference>
<evidence type="ECO:0000256" key="1">
    <source>
        <dbReference type="ARBA" id="ARBA00034120"/>
    </source>
</evidence>
<dbReference type="Proteomes" id="UP000186110">
    <property type="component" value="Chromosome"/>
</dbReference>
<dbReference type="InterPro" id="IPR002711">
    <property type="entry name" value="HNH"/>
</dbReference>
<evidence type="ECO:0000313" key="4">
    <source>
        <dbReference type="Proteomes" id="UP000186110"/>
    </source>
</evidence>
<reference evidence="3 4" key="1">
    <citation type="submission" date="2017-01" db="EMBL/GenBank/DDBJ databases">
        <authorList>
            <person name="Mah S.A."/>
            <person name="Swanson W.J."/>
            <person name="Moy G.W."/>
            <person name="Vacquier V.D."/>
        </authorList>
    </citation>
    <scope>NUCLEOTIDE SEQUENCE [LARGE SCALE GENOMIC DNA]</scope>
    <source>
        <strain evidence="3 4">DSM 22694</strain>
    </source>
</reference>
<dbReference type="InterPro" id="IPR003615">
    <property type="entry name" value="HNH_nuc"/>
</dbReference>
<dbReference type="SUPFAM" id="SSF56672">
    <property type="entry name" value="DNA/RNA polymerases"/>
    <property type="match status" value="1"/>
</dbReference>
<name>A0A1P8KDK3_9BURK</name>
<keyword evidence="3" id="KW-0548">Nucleotidyltransferase</keyword>
<dbReference type="CDD" id="cd00085">
    <property type="entry name" value="HNHc"/>
    <property type="match status" value="1"/>
</dbReference>
<dbReference type="InterPro" id="IPR030931">
    <property type="entry name" value="Group_II_RT_mat"/>
</dbReference>
<dbReference type="GO" id="GO:0004519">
    <property type="term" value="F:endonuclease activity"/>
    <property type="evidence" value="ECO:0007669"/>
    <property type="project" value="InterPro"/>
</dbReference>
<dbReference type="SMART" id="SM00507">
    <property type="entry name" value="HNHc"/>
    <property type="match status" value="1"/>
</dbReference>
<feature type="domain" description="Reverse transcriptase" evidence="2">
    <location>
        <begin position="94"/>
        <end position="330"/>
    </location>
</feature>
<accession>A0A1P8KDK3</accession>
<dbReference type="KEGG" id="rsb:RS694_17005"/>
<dbReference type="Pfam" id="PF08388">
    <property type="entry name" value="GIIM"/>
    <property type="match status" value="1"/>
</dbReference>
<dbReference type="InterPro" id="IPR051083">
    <property type="entry name" value="GrpII_Intron_Splice-Mob/Def"/>
</dbReference>
<dbReference type="Pfam" id="PF01844">
    <property type="entry name" value="HNH"/>
    <property type="match status" value="1"/>
</dbReference>
<dbReference type="InterPro" id="IPR000477">
    <property type="entry name" value="RT_dom"/>
</dbReference>
<dbReference type="STRING" id="1484693.RS694_17005"/>
<dbReference type="Gene3D" id="1.10.30.50">
    <property type="match status" value="1"/>
</dbReference>
<proteinExistence type="inferred from homology"/>
<keyword evidence="3" id="KW-0695">RNA-directed DNA polymerase</keyword>